<organism evidence="9 10">
    <name type="scientific">Sodiomyces alkalinus (strain CBS 110278 / VKM F-3762 / F11)</name>
    <name type="common">Alkaliphilic filamentous fungus</name>
    <dbReference type="NCBI Taxonomy" id="1314773"/>
    <lineage>
        <taxon>Eukaryota</taxon>
        <taxon>Fungi</taxon>
        <taxon>Dikarya</taxon>
        <taxon>Ascomycota</taxon>
        <taxon>Pezizomycotina</taxon>
        <taxon>Sordariomycetes</taxon>
        <taxon>Hypocreomycetidae</taxon>
        <taxon>Glomerellales</taxon>
        <taxon>Plectosphaerellaceae</taxon>
        <taxon>Sodiomyces</taxon>
    </lineage>
</organism>
<dbReference type="InterPro" id="IPR052337">
    <property type="entry name" value="SAT4-like"/>
</dbReference>
<protein>
    <recommendedName>
        <fullName evidence="8">Rhodopsin domain-containing protein</fullName>
    </recommendedName>
</protein>
<evidence type="ECO:0000256" key="2">
    <source>
        <dbReference type="ARBA" id="ARBA00022692"/>
    </source>
</evidence>
<dbReference type="PANTHER" id="PTHR33048">
    <property type="entry name" value="PTH11-LIKE INTEGRAL MEMBRANE PROTEIN (AFU_ORTHOLOGUE AFUA_5G11245)"/>
    <property type="match status" value="1"/>
</dbReference>
<evidence type="ECO:0000259" key="8">
    <source>
        <dbReference type="Pfam" id="PF20684"/>
    </source>
</evidence>
<keyword evidence="2 7" id="KW-0812">Transmembrane</keyword>
<dbReference type="GO" id="GO:0016020">
    <property type="term" value="C:membrane"/>
    <property type="evidence" value="ECO:0007669"/>
    <property type="project" value="UniProtKB-SubCell"/>
</dbReference>
<feature type="compositionally biased region" description="Basic and acidic residues" evidence="6">
    <location>
        <begin position="357"/>
        <end position="371"/>
    </location>
</feature>
<evidence type="ECO:0000256" key="3">
    <source>
        <dbReference type="ARBA" id="ARBA00022989"/>
    </source>
</evidence>
<feature type="transmembrane region" description="Helical" evidence="7">
    <location>
        <begin position="133"/>
        <end position="155"/>
    </location>
</feature>
<keyword evidence="4 7" id="KW-0472">Membrane</keyword>
<reference evidence="9 10" key="1">
    <citation type="journal article" date="2018" name="Mol. Ecol.">
        <title>The obligate alkalophilic soda-lake fungus Sodiomyces alkalinus has shifted to a protein diet.</title>
        <authorList>
            <person name="Grum-Grzhimaylo A.A."/>
            <person name="Falkoski D.L."/>
            <person name="van den Heuvel J."/>
            <person name="Valero-Jimenez C.A."/>
            <person name="Min B."/>
            <person name="Choi I.G."/>
            <person name="Lipzen A."/>
            <person name="Daum C.G."/>
            <person name="Aanen D.K."/>
            <person name="Tsang A."/>
            <person name="Henrissat B."/>
            <person name="Bilanenko E.N."/>
            <person name="de Vries R.P."/>
            <person name="van Kan J.A.L."/>
            <person name="Grigoriev I.V."/>
            <person name="Debets A.J.M."/>
        </authorList>
    </citation>
    <scope>NUCLEOTIDE SEQUENCE [LARGE SCALE GENOMIC DNA]</scope>
    <source>
        <strain evidence="9 10">F11</strain>
    </source>
</reference>
<sequence length="434" mass="48810">MSDTGLSENGFPLTNGVETLLPPPEGYVVDFDNPRQQYALEHYIIFGVFGPIALIALLQRYYTKIWLSKGLQADDAFMFLAWSTAYRPRHHDSCRVLSSKLTTNSVSQGGMCAHAWEMPLSRFEEYSVKWFRIAVWVSIVIVALYTAVLTLLMIFHCNPVQKAFNFRHQGGSCLNVAVLYIATAVSNILTDVLLFILPIPMVLHLRMSWAQKVGAIIIFGIGSMYVDIGEKAGDISYHHEDQRLTFCRTVATSIVRLVYLPPILVSNDPSWDAAFANLWTFLEANLFIICGSMPTLRKFFKHFAPRLMGQSSSSPSYGGYGGGNGYGYASRLSAATQSRIRKGRKQYEPFPESSIENDMHLDTMPRTRPGSDPELEEEEQQQRRRRRRRHAGAVSVSVQGGKEATVQGFGDDHSERAILQTKSFVVRYEDGRPT</sequence>
<feature type="transmembrane region" description="Helical" evidence="7">
    <location>
        <begin position="43"/>
        <end position="62"/>
    </location>
</feature>
<dbReference type="Proteomes" id="UP000272025">
    <property type="component" value="Unassembled WGS sequence"/>
</dbReference>
<name>A0A3N2QAK3_SODAK</name>
<dbReference type="InterPro" id="IPR049326">
    <property type="entry name" value="Rhodopsin_dom_fungi"/>
</dbReference>
<feature type="region of interest" description="Disordered" evidence="6">
    <location>
        <begin position="340"/>
        <end position="414"/>
    </location>
</feature>
<keyword evidence="3 7" id="KW-1133">Transmembrane helix</keyword>
<dbReference type="STRING" id="1314773.A0A3N2QAK3"/>
<evidence type="ECO:0000256" key="6">
    <source>
        <dbReference type="SAM" id="MobiDB-lite"/>
    </source>
</evidence>
<feature type="domain" description="Rhodopsin" evidence="8">
    <location>
        <begin position="128"/>
        <end position="301"/>
    </location>
</feature>
<dbReference type="GeneID" id="39582354"/>
<dbReference type="AlphaFoldDB" id="A0A3N2QAK3"/>
<evidence type="ECO:0000256" key="7">
    <source>
        <dbReference type="SAM" id="Phobius"/>
    </source>
</evidence>
<evidence type="ECO:0000256" key="1">
    <source>
        <dbReference type="ARBA" id="ARBA00004141"/>
    </source>
</evidence>
<gene>
    <name evidence="9" type="ORF">SODALDRAFT_356003</name>
</gene>
<dbReference type="RefSeq" id="XP_028471586.1">
    <property type="nucleotide sequence ID" value="XM_028613876.1"/>
</dbReference>
<evidence type="ECO:0000313" key="10">
    <source>
        <dbReference type="Proteomes" id="UP000272025"/>
    </source>
</evidence>
<proteinExistence type="inferred from homology"/>
<feature type="transmembrane region" description="Helical" evidence="7">
    <location>
        <begin position="176"/>
        <end position="197"/>
    </location>
</feature>
<dbReference type="OrthoDB" id="5342292at2759"/>
<dbReference type="EMBL" id="ML119051">
    <property type="protein sequence ID" value="ROT43780.1"/>
    <property type="molecule type" value="Genomic_DNA"/>
</dbReference>
<accession>A0A3N2QAK3</accession>
<comment type="subcellular location">
    <subcellularLocation>
        <location evidence="1">Membrane</location>
        <topology evidence="1">Multi-pass membrane protein</topology>
    </subcellularLocation>
</comment>
<evidence type="ECO:0000256" key="5">
    <source>
        <dbReference type="ARBA" id="ARBA00038359"/>
    </source>
</evidence>
<keyword evidence="10" id="KW-1185">Reference proteome</keyword>
<evidence type="ECO:0000313" key="9">
    <source>
        <dbReference type="EMBL" id="ROT43780.1"/>
    </source>
</evidence>
<dbReference type="Pfam" id="PF20684">
    <property type="entry name" value="Fung_rhodopsin"/>
    <property type="match status" value="1"/>
</dbReference>
<evidence type="ECO:0000256" key="4">
    <source>
        <dbReference type="ARBA" id="ARBA00023136"/>
    </source>
</evidence>
<dbReference type="PANTHER" id="PTHR33048:SF124">
    <property type="entry name" value="INTEGRAL MEMBRANE PROTEIN"/>
    <property type="match status" value="1"/>
</dbReference>
<comment type="similarity">
    <text evidence="5">Belongs to the SAT4 family.</text>
</comment>